<keyword evidence="6" id="KW-0472">Membrane</keyword>
<keyword evidence="13" id="KW-1185">Reference proteome</keyword>
<evidence type="ECO:0000256" key="5">
    <source>
        <dbReference type="ARBA" id="ARBA00022989"/>
    </source>
</evidence>
<protein>
    <submittedName>
        <fullName evidence="10 12">Uncharacterized protein</fullName>
    </submittedName>
</protein>
<reference evidence="13 14" key="1">
    <citation type="journal article" date="2013" name="Genome Biol.">
        <title>Draft genome of the mountain pine beetle, Dendroctonus ponderosae Hopkins, a major forest pest.</title>
        <authorList>
            <person name="Keeling C.I."/>
            <person name="Yuen M.M."/>
            <person name="Liao N.Y."/>
            <person name="Docking T.R."/>
            <person name="Chan S.K."/>
            <person name="Taylor G.A."/>
            <person name="Palmquist D.L."/>
            <person name="Jackman S.D."/>
            <person name="Nguyen A."/>
            <person name="Li M."/>
            <person name="Henderson H."/>
            <person name="Janes J.K."/>
            <person name="Zhao Y."/>
            <person name="Pandoh P."/>
            <person name="Moore R."/>
            <person name="Sperling F.A."/>
            <person name="Huber D.P."/>
            <person name="Birol I."/>
            <person name="Jones S.J."/>
            <person name="Bohlmann J."/>
        </authorList>
    </citation>
    <scope>NUCLEOTIDE SEQUENCE</scope>
</reference>
<dbReference type="Proteomes" id="UP000030742">
    <property type="component" value="Unassembled WGS sequence"/>
</dbReference>
<evidence type="ECO:0000313" key="10">
    <source>
        <dbReference type="EMBL" id="ENN81734.1"/>
    </source>
</evidence>
<evidence type="ECO:0000313" key="12">
    <source>
        <dbReference type="EnsemblMetazoa" id="XP_019773030.1"/>
    </source>
</evidence>
<dbReference type="GO" id="GO:0098552">
    <property type="term" value="C:side of membrane"/>
    <property type="evidence" value="ECO:0007669"/>
    <property type="project" value="UniProtKB-KW"/>
</dbReference>
<keyword evidence="3" id="KW-0812">Transmembrane</keyword>
<evidence type="ECO:0000313" key="13">
    <source>
        <dbReference type="Proteomes" id="UP000019118"/>
    </source>
</evidence>
<feature type="non-terminal residue" evidence="10">
    <location>
        <position position="1"/>
    </location>
</feature>
<evidence type="ECO:0000256" key="9">
    <source>
        <dbReference type="SAM" id="SignalP"/>
    </source>
</evidence>
<evidence type="ECO:0000256" key="8">
    <source>
        <dbReference type="ARBA" id="ARBA00023288"/>
    </source>
</evidence>
<evidence type="ECO:0000256" key="7">
    <source>
        <dbReference type="ARBA" id="ARBA00023180"/>
    </source>
</evidence>
<keyword evidence="7" id="KW-0325">Glycoprotein</keyword>
<dbReference type="PANTHER" id="PTHR33562:SF30">
    <property type="entry name" value="LD40063P"/>
    <property type="match status" value="1"/>
</dbReference>
<dbReference type="Proteomes" id="UP000019118">
    <property type="component" value="Unassembled WGS sequence"/>
</dbReference>
<dbReference type="OMA" id="HEVHREC"/>
<dbReference type="InterPro" id="IPR031424">
    <property type="entry name" value="QVR-like"/>
</dbReference>
<dbReference type="GO" id="GO:0030431">
    <property type="term" value="P:sleep"/>
    <property type="evidence" value="ECO:0007669"/>
    <property type="project" value="InterPro"/>
</dbReference>
<dbReference type="EMBL" id="KB740068">
    <property type="protein sequence ID" value="ENN81734.1"/>
    <property type="molecule type" value="Genomic_DNA"/>
</dbReference>
<keyword evidence="4 9" id="KW-0732">Signal</keyword>
<dbReference type="InterPro" id="IPR050975">
    <property type="entry name" value="Sleep_regulator"/>
</dbReference>
<evidence type="ECO:0000313" key="11">
    <source>
        <dbReference type="EMBL" id="ERL91420.1"/>
    </source>
</evidence>
<dbReference type="KEGG" id="dpa:109546493"/>
<keyword evidence="5" id="KW-1133">Transmembrane helix</keyword>
<reference evidence="12" key="2">
    <citation type="submission" date="2024-08" db="UniProtKB">
        <authorList>
            <consortium name="EnsemblMetazoa"/>
        </authorList>
    </citation>
    <scope>IDENTIFICATION</scope>
</reference>
<evidence type="ECO:0000256" key="2">
    <source>
        <dbReference type="ARBA" id="ARBA00022622"/>
    </source>
</evidence>
<evidence type="ECO:0000256" key="3">
    <source>
        <dbReference type="ARBA" id="ARBA00022692"/>
    </source>
</evidence>
<dbReference type="Pfam" id="PF17064">
    <property type="entry name" value="QVR"/>
    <property type="match status" value="1"/>
</dbReference>
<dbReference type="GO" id="GO:0032222">
    <property type="term" value="P:regulation of synaptic transmission, cholinergic"/>
    <property type="evidence" value="ECO:0007669"/>
    <property type="project" value="InterPro"/>
</dbReference>
<dbReference type="AlphaFoldDB" id="N6TML4"/>
<feature type="signal peptide" evidence="9">
    <location>
        <begin position="1"/>
        <end position="23"/>
    </location>
</feature>
<gene>
    <name evidence="12" type="primary">109546493</name>
    <name evidence="11" type="ORF">D910_08752</name>
    <name evidence="10" type="ORF">YQE_01873</name>
</gene>
<dbReference type="OrthoDB" id="75169at2759"/>
<proteinExistence type="predicted"/>
<dbReference type="EnsemblMetazoa" id="XM_019917471.1">
    <property type="protein sequence ID" value="XP_019773030.1"/>
    <property type="gene ID" value="LOC109546493"/>
</dbReference>
<keyword evidence="8" id="KW-0449">Lipoprotein</keyword>
<comment type="subcellular location">
    <subcellularLocation>
        <location evidence="1">Membrane</location>
        <topology evidence="1">Lipid-anchor</topology>
        <topology evidence="1">GPI-anchor</topology>
    </subcellularLocation>
</comment>
<dbReference type="EMBL" id="KB632286">
    <property type="protein sequence ID" value="ERL91420.1"/>
    <property type="molecule type" value="Genomic_DNA"/>
</dbReference>
<sequence>MKNQGFALAIFGTLFFLIDTGFAIQCWKCTSQTDATCRDYFNTTRILLNQRHMDAYSYGNLQPARTDPHLSPCDGMHTSTFGQFKNVCLKRVISTPNGLHEVHRECRMVHKDLRVGDCPDEILNNRPRDMEYCGTCEYDGCNSATTHSIAFFGLLPALLLLLEK</sequence>
<accession>N6TML4</accession>
<feature type="chain" id="PRO_5010971792" evidence="9">
    <location>
        <begin position="24"/>
        <end position="164"/>
    </location>
</feature>
<evidence type="ECO:0000256" key="1">
    <source>
        <dbReference type="ARBA" id="ARBA00004589"/>
    </source>
</evidence>
<dbReference type="PANTHER" id="PTHR33562">
    <property type="entry name" value="ATILLA, ISOFORM B-RELATED-RELATED"/>
    <property type="match status" value="1"/>
</dbReference>
<evidence type="ECO:0000313" key="14">
    <source>
        <dbReference type="Proteomes" id="UP000030742"/>
    </source>
</evidence>
<keyword evidence="2" id="KW-0336">GPI-anchor</keyword>
<evidence type="ECO:0000256" key="4">
    <source>
        <dbReference type="ARBA" id="ARBA00022729"/>
    </source>
</evidence>
<organism evidence="10">
    <name type="scientific">Dendroctonus ponderosae</name>
    <name type="common">Mountain pine beetle</name>
    <dbReference type="NCBI Taxonomy" id="77166"/>
    <lineage>
        <taxon>Eukaryota</taxon>
        <taxon>Metazoa</taxon>
        <taxon>Ecdysozoa</taxon>
        <taxon>Arthropoda</taxon>
        <taxon>Hexapoda</taxon>
        <taxon>Insecta</taxon>
        <taxon>Pterygota</taxon>
        <taxon>Neoptera</taxon>
        <taxon>Endopterygota</taxon>
        <taxon>Coleoptera</taxon>
        <taxon>Polyphaga</taxon>
        <taxon>Cucujiformia</taxon>
        <taxon>Curculionidae</taxon>
        <taxon>Scolytinae</taxon>
        <taxon>Dendroctonus</taxon>
    </lineage>
</organism>
<dbReference type="HOGENOM" id="CLU_126345_0_1_1"/>
<name>N6TML4_DENPD</name>
<evidence type="ECO:0000256" key="6">
    <source>
        <dbReference type="ARBA" id="ARBA00023136"/>
    </source>
</evidence>